<evidence type="ECO:0000256" key="2">
    <source>
        <dbReference type="ARBA" id="ARBA00001712"/>
    </source>
</evidence>
<comment type="subunit">
    <text evidence="7">Monomer.</text>
</comment>
<dbReference type="RefSeq" id="XP_031560945.1">
    <property type="nucleotide sequence ID" value="XM_031705085.1"/>
</dbReference>
<evidence type="ECO:0000256" key="7">
    <source>
        <dbReference type="ARBA" id="ARBA00011245"/>
    </source>
</evidence>
<feature type="binding site" evidence="16">
    <location>
        <begin position="81"/>
        <end position="82"/>
    </location>
    <ligand>
        <name>beta-D-galactose</name>
        <dbReference type="ChEBI" id="CHEBI:27667"/>
    </ligand>
</feature>
<dbReference type="UniPathway" id="UPA00214"/>
<dbReference type="InterPro" id="IPR047215">
    <property type="entry name" value="Galactose_mutarotase-like"/>
</dbReference>
<dbReference type="UniPathway" id="UPA00242"/>
<evidence type="ECO:0000256" key="15">
    <source>
        <dbReference type="PIRSR" id="PIRSR005096-2"/>
    </source>
</evidence>
<keyword evidence="9" id="KW-0597">Phosphoprotein</keyword>
<dbReference type="InterPro" id="IPR015443">
    <property type="entry name" value="Aldose_1-epimerase"/>
</dbReference>
<keyword evidence="10 13" id="KW-0413">Isomerase</keyword>
<dbReference type="PANTHER" id="PTHR10091">
    <property type="entry name" value="ALDOSE-1-EPIMERASE"/>
    <property type="match status" value="1"/>
</dbReference>
<feature type="active site" description="Proton acceptor" evidence="14">
    <location>
        <position position="308"/>
    </location>
</feature>
<dbReference type="Proteomes" id="UP000515163">
    <property type="component" value="Unplaced"/>
</dbReference>
<feature type="binding site" evidence="16">
    <location>
        <begin position="177"/>
        <end position="179"/>
    </location>
    <ligand>
        <name>beta-D-galactose</name>
        <dbReference type="ChEBI" id="CHEBI:27667"/>
    </ligand>
</feature>
<sequence length="344" mass="37848">MVHVEKSFFGTTKDGKKVDKYTLINEKGVEVEVISFGAVTVAIKCPDKDGKIDDILLGYDTLEGYLSNAPYFGATVGRVANRIANAKFTLDGKEYHLADNDPPNSLHGGWIGFNKVLWEGIMGSDHVTFKYTSADGEEGYPGELKVSVTYTLTEENELKISYRATTSKPTPVNLTNHSYFNLGGQTTKDVLDYMLWIDAESYLPTNEVQIPTGEIRPVSGAPDGALDFRTPKPIGRDINKLTPPGYDFTLCVSNGEGCKARAIHPTNGRVLEVYTDQPGVQLYTGNGLDGNIGKGGLHYKKYSAVCLEMQNYPNAINQPNFPNCVLRPGEEYKQESAYKFLVNS</sequence>
<feature type="active site" description="Proton donor" evidence="14">
    <location>
        <position position="177"/>
    </location>
</feature>
<comment type="function">
    <text evidence="12">Mutarotase that catalyzes the interconversion of beta-D-galactose and alpha-D-galactose during galactose metabolism. Beta-D-galactose is metabolized in the liver into glucose 1-phosphate, the primary metabolic fuel, by the action of four enzymes that constitute the Leloir pathway: GALM, GALK1 (galactokinase), GALT (galactose-1-phosphate uridylyltransferase) and GALE (UDP-galactose-4'-epimerase). Involved in the maintenance of the equilibrium between the beta- and alpha-anomers of galactose, therefore ensuring a sufficient supply of the alpha-anomer for GALK1. Also active on D-glucose although shows a preference for galactose over glucose.</text>
</comment>
<comment type="pathway">
    <text evidence="5 13">Carbohydrate metabolism; hexose metabolism.</text>
</comment>
<dbReference type="CDD" id="cd09019">
    <property type="entry name" value="galactose_mutarotase_like"/>
    <property type="match status" value="1"/>
</dbReference>
<dbReference type="GO" id="GO:0030246">
    <property type="term" value="F:carbohydrate binding"/>
    <property type="evidence" value="ECO:0007669"/>
    <property type="project" value="InterPro"/>
</dbReference>
<evidence type="ECO:0000256" key="13">
    <source>
        <dbReference type="PIRNR" id="PIRNR005096"/>
    </source>
</evidence>
<protein>
    <recommendedName>
        <fullName evidence="13">Aldose 1-epimerase</fullName>
        <ecNumber evidence="13">5.1.3.3</ecNumber>
    </recommendedName>
</protein>
<dbReference type="EC" id="5.1.3.3" evidence="13"/>
<dbReference type="NCBIfam" id="NF008277">
    <property type="entry name" value="PRK11055.1"/>
    <property type="match status" value="1"/>
</dbReference>
<accession>A0A6P8I8F7</accession>
<evidence type="ECO:0000256" key="14">
    <source>
        <dbReference type="PIRSR" id="PIRSR005096-1"/>
    </source>
</evidence>
<gene>
    <name evidence="18" type="primary">LOC116296960</name>
</gene>
<dbReference type="GO" id="GO:0006006">
    <property type="term" value="P:glucose metabolic process"/>
    <property type="evidence" value="ECO:0007669"/>
    <property type="project" value="TreeGrafter"/>
</dbReference>
<dbReference type="GO" id="GO:0033499">
    <property type="term" value="P:galactose catabolic process via UDP-galactose, Leloir pathway"/>
    <property type="evidence" value="ECO:0007669"/>
    <property type="project" value="TreeGrafter"/>
</dbReference>
<feature type="binding site" evidence="15">
    <location>
        <position position="247"/>
    </location>
    <ligand>
        <name>beta-D-galactose</name>
        <dbReference type="ChEBI" id="CHEBI:27667"/>
    </ligand>
</feature>
<dbReference type="GeneID" id="116296960"/>
<evidence type="ECO:0000313" key="18">
    <source>
        <dbReference type="RefSeq" id="XP_031560945.1"/>
    </source>
</evidence>
<keyword evidence="11 13" id="KW-0119">Carbohydrate metabolism</keyword>
<comment type="subcellular location">
    <subcellularLocation>
        <location evidence="3">Cytoplasm</location>
    </subcellularLocation>
</comment>
<dbReference type="InterPro" id="IPR018052">
    <property type="entry name" value="Ald1_epimerase_CS"/>
</dbReference>
<dbReference type="InterPro" id="IPR011013">
    <property type="entry name" value="Gal_mutarotase_sf_dom"/>
</dbReference>
<keyword evidence="8" id="KW-0963">Cytoplasm</keyword>
<organism evidence="17 18">
    <name type="scientific">Actinia tenebrosa</name>
    <name type="common">Australian red waratah sea anemone</name>
    <dbReference type="NCBI Taxonomy" id="6105"/>
    <lineage>
        <taxon>Eukaryota</taxon>
        <taxon>Metazoa</taxon>
        <taxon>Cnidaria</taxon>
        <taxon>Anthozoa</taxon>
        <taxon>Hexacorallia</taxon>
        <taxon>Actiniaria</taxon>
        <taxon>Actiniidae</taxon>
        <taxon>Actinia</taxon>
    </lineage>
</organism>
<dbReference type="PANTHER" id="PTHR10091:SF0">
    <property type="entry name" value="GALACTOSE MUTAROTASE"/>
    <property type="match status" value="1"/>
</dbReference>
<dbReference type="PIRSF" id="PIRSF005096">
    <property type="entry name" value="GALM"/>
    <property type="match status" value="1"/>
</dbReference>
<dbReference type="GO" id="GO:0004034">
    <property type="term" value="F:aldose 1-epimerase activity"/>
    <property type="evidence" value="ECO:0007669"/>
    <property type="project" value="UniProtKB-EC"/>
</dbReference>
<dbReference type="SUPFAM" id="SSF74650">
    <property type="entry name" value="Galactose mutarotase-like"/>
    <property type="match status" value="1"/>
</dbReference>
<evidence type="ECO:0000256" key="8">
    <source>
        <dbReference type="ARBA" id="ARBA00022490"/>
    </source>
</evidence>
<comment type="similarity">
    <text evidence="6 13">Belongs to the aldose epimerase family.</text>
</comment>
<dbReference type="InterPro" id="IPR014718">
    <property type="entry name" value="GH-type_carb-bd"/>
</dbReference>
<name>A0A6P8I8F7_ACTTE</name>
<comment type="pathway">
    <text evidence="4">Carbohydrate metabolism; galactose metabolism.</text>
</comment>
<evidence type="ECO:0000256" key="10">
    <source>
        <dbReference type="ARBA" id="ARBA00023235"/>
    </source>
</evidence>
<dbReference type="GO" id="GO:0005737">
    <property type="term" value="C:cytoplasm"/>
    <property type="evidence" value="ECO:0007669"/>
    <property type="project" value="UniProtKB-SubCell"/>
</dbReference>
<dbReference type="KEGG" id="aten:116296960"/>
<evidence type="ECO:0000256" key="9">
    <source>
        <dbReference type="ARBA" id="ARBA00022553"/>
    </source>
</evidence>
<evidence type="ECO:0000256" key="1">
    <source>
        <dbReference type="ARBA" id="ARBA00001614"/>
    </source>
</evidence>
<dbReference type="AlphaFoldDB" id="A0A6P8I8F7"/>
<evidence type="ECO:0000256" key="16">
    <source>
        <dbReference type="PIRSR" id="PIRSR005096-3"/>
    </source>
</evidence>
<comment type="catalytic activity">
    <reaction evidence="2">
        <text>alpha-D-galactose = beta-D-galactose</text>
        <dbReference type="Rhea" id="RHEA:28675"/>
        <dbReference type="ChEBI" id="CHEBI:27667"/>
        <dbReference type="ChEBI" id="CHEBI:28061"/>
        <dbReference type="EC" id="5.1.3.3"/>
    </reaction>
    <physiologicalReaction direction="right-to-left" evidence="2">
        <dbReference type="Rhea" id="RHEA:28677"/>
    </physiologicalReaction>
</comment>
<evidence type="ECO:0000256" key="3">
    <source>
        <dbReference type="ARBA" id="ARBA00004496"/>
    </source>
</evidence>
<dbReference type="Pfam" id="PF01263">
    <property type="entry name" value="Aldose_epim"/>
    <property type="match status" value="1"/>
</dbReference>
<reference evidence="18" key="1">
    <citation type="submission" date="2025-08" db="UniProtKB">
        <authorList>
            <consortium name="RefSeq"/>
        </authorList>
    </citation>
    <scope>IDENTIFICATION</scope>
    <source>
        <tissue evidence="18">Tentacle</tissue>
    </source>
</reference>
<evidence type="ECO:0000256" key="12">
    <source>
        <dbReference type="ARBA" id="ARBA00045743"/>
    </source>
</evidence>
<proteinExistence type="inferred from homology"/>
<keyword evidence="17" id="KW-1185">Reference proteome</keyword>
<dbReference type="Gene3D" id="2.70.98.10">
    <property type="match status" value="1"/>
</dbReference>
<evidence type="ECO:0000256" key="4">
    <source>
        <dbReference type="ARBA" id="ARBA00004947"/>
    </source>
</evidence>
<evidence type="ECO:0000256" key="6">
    <source>
        <dbReference type="ARBA" id="ARBA00006206"/>
    </source>
</evidence>
<evidence type="ECO:0000256" key="5">
    <source>
        <dbReference type="ARBA" id="ARBA00005028"/>
    </source>
</evidence>
<dbReference type="InterPro" id="IPR008183">
    <property type="entry name" value="Aldose_1/G6P_1-epimerase"/>
</dbReference>
<dbReference type="OrthoDB" id="274691at2759"/>
<comment type="catalytic activity">
    <reaction evidence="1 13">
        <text>alpha-D-glucose = beta-D-glucose</text>
        <dbReference type="Rhea" id="RHEA:10264"/>
        <dbReference type="ChEBI" id="CHEBI:15903"/>
        <dbReference type="ChEBI" id="CHEBI:17925"/>
        <dbReference type="EC" id="5.1.3.3"/>
    </reaction>
</comment>
<dbReference type="FunCoup" id="A0A6P8I8F7">
    <property type="interactions" value="174"/>
</dbReference>
<evidence type="ECO:0000313" key="17">
    <source>
        <dbReference type="Proteomes" id="UP000515163"/>
    </source>
</evidence>
<evidence type="ECO:0000256" key="11">
    <source>
        <dbReference type="ARBA" id="ARBA00023277"/>
    </source>
</evidence>
<dbReference type="FunFam" id="2.70.98.10:FF:000003">
    <property type="entry name" value="Aldose 1-epimerase"/>
    <property type="match status" value="1"/>
</dbReference>
<dbReference type="PROSITE" id="PS00545">
    <property type="entry name" value="ALDOSE_1_EPIMERASE"/>
    <property type="match status" value="1"/>
</dbReference>
<dbReference type="InParanoid" id="A0A6P8I8F7"/>